<comment type="caution">
    <text evidence="5">The sequence shown here is derived from an EMBL/GenBank/DDBJ whole genome shotgun (WGS) entry which is preliminary data.</text>
</comment>
<dbReference type="GO" id="GO:0005829">
    <property type="term" value="C:cytosol"/>
    <property type="evidence" value="ECO:0007669"/>
    <property type="project" value="UniProtKB-ARBA"/>
</dbReference>
<keyword evidence="2" id="KW-0521">NADP</keyword>
<dbReference type="CDD" id="cd19079">
    <property type="entry name" value="AKR_EcYajO-like"/>
    <property type="match status" value="1"/>
</dbReference>
<dbReference type="PANTHER" id="PTHR43364:SF9">
    <property type="entry name" value="OXIDOREDUCTASE"/>
    <property type="match status" value="1"/>
</dbReference>
<evidence type="ECO:0000256" key="3">
    <source>
        <dbReference type="ARBA" id="ARBA00023002"/>
    </source>
</evidence>
<dbReference type="Gene3D" id="3.20.20.100">
    <property type="entry name" value="NADP-dependent oxidoreductase domain"/>
    <property type="match status" value="1"/>
</dbReference>
<dbReference type="PANTHER" id="PTHR43364">
    <property type="entry name" value="NADH-SPECIFIC METHYLGLYOXAL REDUCTASE-RELATED"/>
    <property type="match status" value="1"/>
</dbReference>
<dbReference type="AlphaFoldDB" id="A0AAE8MPU5"/>
<feature type="domain" description="NADP-dependent oxidoreductase" evidence="4">
    <location>
        <begin position="36"/>
        <end position="342"/>
    </location>
</feature>
<keyword evidence="3" id="KW-0560">Oxidoreductase</keyword>
<dbReference type="Proteomes" id="UP001187682">
    <property type="component" value="Unassembled WGS sequence"/>
</dbReference>
<comment type="similarity">
    <text evidence="1">Belongs to the aldo/keto reductase family.</text>
</comment>
<sequence length="353" mass="39857">MAGAPLPPGLQESLAGTHVDYRRVGASGLRVSTPIVGCMSIGNKEWADWVIEADQALPMLKAAYDRGLNTWDTANIYSNGDSERIIAQAIKTYNIPRHKLVIMSKAYSCVGEQQFHAYHILKDLVRSKDYVNQFGLSRQALFKTVNDILERLETDYLDVFWIHRFDPETPIEETMCALHDLVKAGKIRYLGASSMWTYQFVMMQNVAEKNGWTKFVAMQGVYSLLYREEEREMNKYCNTTGVGLLPWGPLSEGQLVRPLSVTGTTTRSSGGEELRAESKEIINRVEELAKKKGWTMAQVTLAWTNKRVTSPIIGFSSVERIDQALAARGLELTAEEEAYLEEPYTPREIMGHF</sequence>
<reference evidence="5" key="1">
    <citation type="submission" date="2018-03" db="EMBL/GenBank/DDBJ databases">
        <authorList>
            <person name="Guldener U."/>
        </authorList>
    </citation>
    <scope>NUCLEOTIDE SEQUENCE</scope>
</reference>
<organism evidence="5 6">
    <name type="scientific">Cephalotrichum gorgonifer</name>
    <dbReference type="NCBI Taxonomy" id="2041049"/>
    <lineage>
        <taxon>Eukaryota</taxon>
        <taxon>Fungi</taxon>
        <taxon>Dikarya</taxon>
        <taxon>Ascomycota</taxon>
        <taxon>Pezizomycotina</taxon>
        <taxon>Sordariomycetes</taxon>
        <taxon>Hypocreomycetidae</taxon>
        <taxon>Microascales</taxon>
        <taxon>Microascaceae</taxon>
        <taxon>Cephalotrichum</taxon>
    </lineage>
</organism>
<evidence type="ECO:0000313" key="5">
    <source>
        <dbReference type="EMBL" id="SPN96479.1"/>
    </source>
</evidence>
<dbReference type="FunFam" id="3.20.20.100:FF:000004">
    <property type="entry name" value="Oxidoreductase, aldo/keto reductase"/>
    <property type="match status" value="1"/>
</dbReference>
<gene>
    <name evidence="5" type="ORF">DNG_00007</name>
</gene>
<proteinExistence type="inferred from homology"/>
<dbReference type="InterPro" id="IPR036812">
    <property type="entry name" value="NAD(P)_OxRdtase_dom_sf"/>
</dbReference>
<dbReference type="InterPro" id="IPR023210">
    <property type="entry name" value="NADP_OxRdtase_dom"/>
</dbReference>
<name>A0AAE8MPU5_9PEZI</name>
<dbReference type="Pfam" id="PF00248">
    <property type="entry name" value="Aldo_ket_red"/>
    <property type="match status" value="1"/>
</dbReference>
<evidence type="ECO:0000256" key="1">
    <source>
        <dbReference type="ARBA" id="ARBA00007905"/>
    </source>
</evidence>
<evidence type="ECO:0000256" key="2">
    <source>
        <dbReference type="ARBA" id="ARBA00022857"/>
    </source>
</evidence>
<accession>A0AAE8MPU5</accession>
<dbReference type="EMBL" id="ONZQ02000001">
    <property type="protein sequence ID" value="SPN96479.1"/>
    <property type="molecule type" value="Genomic_DNA"/>
</dbReference>
<dbReference type="GO" id="GO:0016491">
    <property type="term" value="F:oxidoreductase activity"/>
    <property type="evidence" value="ECO:0007669"/>
    <property type="project" value="UniProtKB-KW"/>
</dbReference>
<dbReference type="InterPro" id="IPR050523">
    <property type="entry name" value="AKR_Detox_Biosynth"/>
</dbReference>
<keyword evidence="6" id="KW-1185">Reference proteome</keyword>
<evidence type="ECO:0000259" key="4">
    <source>
        <dbReference type="Pfam" id="PF00248"/>
    </source>
</evidence>
<protein>
    <submittedName>
        <fullName evidence="5">Probable aldo-keto reductase</fullName>
    </submittedName>
</protein>
<dbReference type="SUPFAM" id="SSF51430">
    <property type="entry name" value="NAD(P)-linked oxidoreductase"/>
    <property type="match status" value="1"/>
</dbReference>
<evidence type="ECO:0000313" key="6">
    <source>
        <dbReference type="Proteomes" id="UP001187682"/>
    </source>
</evidence>